<evidence type="ECO:0000313" key="3">
    <source>
        <dbReference type="Proteomes" id="UP000054564"/>
    </source>
</evidence>
<feature type="region of interest" description="Disordered" evidence="1">
    <location>
        <begin position="146"/>
        <end position="211"/>
    </location>
</feature>
<feature type="compositionally biased region" description="Pro residues" evidence="1">
    <location>
        <begin position="149"/>
        <end position="165"/>
    </location>
</feature>
<dbReference type="EMBL" id="AJIL01000063">
    <property type="protein sequence ID" value="KNE97874.1"/>
    <property type="molecule type" value="Genomic_DNA"/>
</dbReference>
<dbReference type="Proteomes" id="UP000054564">
    <property type="component" value="Unassembled WGS sequence"/>
</dbReference>
<organism evidence="2 3">
    <name type="scientific">Puccinia striiformis f. sp. tritici PST-78</name>
    <dbReference type="NCBI Taxonomy" id="1165861"/>
    <lineage>
        <taxon>Eukaryota</taxon>
        <taxon>Fungi</taxon>
        <taxon>Dikarya</taxon>
        <taxon>Basidiomycota</taxon>
        <taxon>Pucciniomycotina</taxon>
        <taxon>Pucciniomycetes</taxon>
        <taxon>Pucciniales</taxon>
        <taxon>Pucciniaceae</taxon>
        <taxon>Puccinia</taxon>
    </lineage>
</organism>
<comment type="caution">
    <text evidence="2">The sequence shown here is derived from an EMBL/GenBank/DDBJ whole genome shotgun (WGS) entry which is preliminary data.</text>
</comment>
<evidence type="ECO:0000256" key="1">
    <source>
        <dbReference type="SAM" id="MobiDB-lite"/>
    </source>
</evidence>
<evidence type="ECO:0000313" key="2">
    <source>
        <dbReference type="EMBL" id="KNE97874.1"/>
    </source>
</evidence>
<feature type="compositionally biased region" description="Basic residues" evidence="1">
    <location>
        <begin position="175"/>
        <end position="188"/>
    </location>
</feature>
<keyword evidence="3" id="KW-1185">Reference proteome</keyword>
<accession>A0A0L0VFU7</accession>
<proteinExistence type="predicted"/>
<reference evidence="3" key="1">
    <citation type="submission" date="2014-03" db="EMBL/GenBank/DDBJ databases">
        <title>The Genome Sequence of Puccinia striiformis f. sp. tritici PST-78.</title>
        <authorList>
            <consortium name="The Broad Institute Genome Sequencing Platform"/>
            <person name="Cuomo C."/>
            <person name="Hulbert S."/>
            <person name="Chen X."/>
            <person name="Walker B."/>
            <person name="Young S.K."/>
            <person name="Zeng Q."/>
            <person name="Gargeya S."/>
            <person name="Fitzgerald M."/>
            <person name="Haas B."/>
            <person name="Abouelleil A."/>
            <person name="Alvarado L."/>
            <person name="Arachchi H.M."/>
            <person name="Berlin A.M."/>
            <person name="Chapman S.B."/>
            <person name="Goldberg J."/>
            <person name="Griggs A."/>
            <person name="Gujja S."/>
            <person name="Hansen M."/>
            <person name="Howarth C."/>
            <person name="Imamovic A."/>
            <person name="Larimer J."/>
            <person name="McCowan C."/>
            <person name="Montmayeur A."/>
            <person name="Murphy C."/>
            <person name="Neiman D."/>
            <person name="Pearson M."/>
            <person name="Priest M."/>
            <person name="Roberts A."/>
            <person name="Saif S."/>
            <person name="Shea T."/>
            <person name="Sisk P."/>
            <person name="Sykes S."/>
            <person name="Wortman J."/>
            <person name="Nusbaum C."/>
            <person name="Birren B."/>
        </authorList>
    </citation>
    <scope>NUCLEOTIDE SEQUENCE [LARGE SCALE GENOMIC DNA]</scope>
    <source>
        <strain evidence="3">race PST-78</strain>
    </source>
</reference>
<dbReference type="AlphaFoldDB" id="A0A0L0VFU7"/>
<gene>
    <name evidence="2" type="ORF">PSTG_08897</name>
</gene>
<sequence length="340" mass="38341">MESTTIIQRRLDLILSKVLLKLDLVIQRDINKLNRQNTPPFLESISFEELQTQQNDSVISVPVPVPASVSVSVSEEEEEDSDDDDDDDLIIILDHSRKHPAPNKLSSTNPAKKQKTIIPPPPSTTTETTSSGRVLENHRLKRIKALASLPPPPPSPLPLPAPAPAPAATSMSNPKSRRKGKKSRRNKGGGRGCSMGHHQQQNQQEGEEEGRRLSNEHFYHESQDIENREEISTSFQGSIIGNLMRWGQTLPSSSSSSSSSHYYYHHHQNENLLRFNPIELPQITGNGYRSYSGSAPRYNVPNLNPNHQNWDHPHYQNWNHPQNWDHPNIIHHQFLSGQPS</sequence>
<feature type="region of interest" description="Disordered" evidence="1">
    <location>
        <begin position="95"/>
        <end position="134"/>
    </location>
</feature>
<name>A0A0L0VFU7_9BASI</name>
<protein>
    <submittedName>
        <fullName evidence="2">Uncharacterized protein</fullName>
    </submittedName>
</protein>